<dbReference type="EMBL" id="LJFS01000012">
    <property type="protein sequence ID" value="KPG34022.1"/>
    <property type="molecule type" value="Genomic_DNA"/>
</dbReference>
<keyword evidence="5" id="KW-1185">Reference proteome</keyword>
<dbReference type="GeneID" id="45766029"/>
<keyword evidence="1" id="KW-0472">Membrane</keyword>
<reference evidence="4 5" key="1">
    <citation type="submission" date="2015-09" db="EMBL/GenBank/DDBJ databases">
        <title>Genome Sequences of Mycobacterium immunogenum Isolates, Recuperated from a Chloraminated Drinking Water Distribution System Simulator Subjected to Episodes of Nitrification.</title>
        <authorList>
            <person name="Gomez-Alvarez V."/>
            <person name="Revetta R.P."/>
        </authorList>
    </citation>
    <scope>NUCLEOTIDE SEQUENCE [LARGE SCALE GENOMIC DNA]</scope>
    <source>
        <strain evidence="2 4">H008</strain>
        <strain evidence="3 5">H076</strain>
    </source>
</reference>
<evidence type="ECO:0000313" key="5">
    <source>
        <dbReference type="Proteomes" id="UP000037962"/>
    </source>
</evidence>
<dbReference type="AlphaFoldDB" id="A0A7V8RXG3"/>
<feature type="transmembrane region" description="Helical" evidence="1">
    <location>
        <begin position="92"/>
        <end position="112"/>
    </location>
</feature>
<dbReference type="OrthoDB" id="4630279at2"/>
<dbReference type="RefSeq" id="WP_043077775.1">
    <property type="nucleotide sequence ID" value="NZ_CP011530.1"/>
</dbReference>
<protein>
    <recommendedName>
        <fullName evidence="6">Holin</fullName>
    </recommendedName>
</protein>
<feature type="transmembrane region" description="Helical" evidence="1">
    <location>
        <begin position="31"/>
        <end position="53"/>
    </location>
</feature>
<comment type="caution">
    <text evidence="2">The sequence shown here is derived from an EMBL/GenBank/DDBJ whole genome shotgun (WGS) entry which is preliminary data.</text>
</comment>
<dbReference type="Proteomes" id="UP000037962">
    <property type="component" value="Unassembled WGS sequence"/>
</dbReference>
<evidence type="ECO:0008006" key="6">
    <source>
        <dbReference type="Google" id="ProtNLM"/>
    </source>
</evidence>
<evidence type="ECO:0000313" key="3">
    <source>
        <dbReference type="EMBL" id="KPG34022.1"/>
    </source>
</evidence>
<accession>A0A7V8RXG3</accession>
<keyword evidence="1" id="KW-0812">Transmembrane</keyword>
<dbReference type="InterPro" id="IPR056964">
    <property type="entry name" value="Phage_holin"/>
</dbReference>
<evidence type="ECO:0000313" key="4">
    <source>
        <dbReference type="Proteomes" id="UP000037843"/>
    </source>
</evidence>
<keyword evidence="1" id="KW-1133">Transmembrane helix</keyword>
<dbReference type="EMBL" id="LJFO01000003">
    <property type="protein sequence ID" value="KPG14470.1"/>
    <property type="molecule type" value="Genomic_DNA"/>
</dbReference>
<dbReference type="Proteomes" id="UP000037843">
    <property type="component" value="Unassembled WGS sequence"/>
</dbReference>
<evidence type="ECO:0000313" key="2">
    <source>
        <dbReference type="EMBL" id="KPG14470.1"/>
    </source>
</evidence>
<gene>
    <name evidence="2" type="ORF">AN908_08035</name>
    <name evidence="3" type="ORF">AN912_11750</name>
</gene>
<proteinExistence type="predicted"/>
<evidence type="ECO:0000256" key="1">
    <source>
        <dbReference type="SAM" id="Phobius"/>
    </source>
</evidence>
<name>A0A7V8RXG3_9MYCO</name>
<dbReference type="KEGG" id="miz:BAB75_19390"/>
<feature type="transmembrane region" description="Helical" evidence="1">
    <location>
        <begin position="60"/>
        <end position="80"/>
    </location>
</feature>
<sequence>MKTIRNAAIVAALAFVPAVWMAPGTVADVLLTFAAVLSWVFAVLYLTGSMWWLERVGRATISMMFALAFVLTQNAMSVWWGENYPGRDQVRGLLYASLAYALARLVLTLHHIQRTDKDTQNG</sequence>
<dbReference type="Pfam" id="PF23778">
    <property type="entry name" value="Phage_holin_2"/>
    <property type="match status" value="1"/>
</dbReference>
<organism evidence="2 4">
    <name type="scientific">Mycobacteroides immunogenum</name>
    <dbReference type="NCBI Taxonomy" id="83262"/>
    <lineage>
        <taxon>Bacteria</taxon>
        <taxon>Bacillati</taxon>
        <taxon>Actinomycetota</taxon>
        <taxon>Actinomycetes</taxon>
        <taxon>Mycobacteriales</taxon>
        <taxon>Mycobacteriaceae</taxon>
        <taxon>Mycobacteroides</taxon>
    </lineage>
</organism>